<evidence type="ECO:0000256" key="15">
    <source>
        <dbReference type="ARBA" id="ARBA00023239"/>
    </source>
</evidence>
<dbReference type="GO" id="GO:0000287">
    <property type="term" value="F:magnesium ion binding"/>
    <property type="evidence" value="ECO:0007669"/>
    <property type="project" value="UniProtKB-UniRule"/>
</dbReference>
<dbReference type="Proteomes" id="UP000242662">
    <property type="component" value="Unassembled WGS sequence"/>
</dbReference>
<feature type="binding site" evidence="19">
    <location>
        <position position="141"/>
    </location>
    <ligand>
        <name>Mg(2+)</name>
        <dbReference type="ChEBI" id="CHEBI:18420"/>
        <label>2</label>
    </ligand>
</feature>
<accession>A0A1G6HAX8</accession>
<dbReference type="Gene3D" id="3.90.870.10">
    <property type="entry name" value="DHBP synthase"/>
    <property type="match status" value="1"/>
</dbReference>
<feature type="region of interest" description="GTP cyclohydrolase II" evidence="19">
    <location>
        <begin position="200"/>
        <end position="397"/>
    </location>
</feature>
<evidence type="ECO:0000256" key="8">
    <source>
        <dbReference type="ARBA" id="ARBA00022723"/>
    </source>
</evidence>
<feature type="site" description="Essential for DHBP synthase activity" evidence="19">
    <location>
        <position position="124"/>
    </location>
</feature>
<dbReference type="GO" id="GO:0008270">
    <property type="term" value="F:zinc ion binding"/>
    <property type="evidence" value="ECO:0007669"/>
    <property type="project" value="UniProtKB-UniRule"/>
</dbReference>
<feature type="site" description="Essential for DHBP synthase activity" evidence="19">
    <location>
        <position position="162"/>
    </location>
</feature>
<evidence type="ECO:0000313" key="22">
    <source>
        <dbReference type="Proteomes" id="UP000242662"/>
    </source>
</evidence>
<name>A0A1G6HAX8_9BACI</name>
<dbReference type="OrthoDB" id="9793111at2"/>
<keyword evidence="9 19" id="KW-0547">Nucleotide-binding</keyword>
<dbReference type="GO" id="GO:0009231">
    <property type="term" value="P:riboflavin biosynthetic process"/>
    <property type="evidence" value="ECO:0007669"/>
    <property type="project" value="UniProtKB-UniRule"/>
</dbReference>
<dbReference type="Pfam" id="PF00925">
    <property type="entry name" value="GTP_cyclohydro2"/>
    <property type="match status" value="1"/>
</dbReference>
<feature type="binding site" evidence="19">
    <location>
        <position position="355"/>
    </location>
    <ligand>
        <name>GTP</name>
        <dbReference type="ChEBI" id="CHEBI:37565"/>
    </ligand>
</feature>
<dbReference type="RefSeq" id="WP_090774933.1">
    <property type="nucleotide sequence ID" value="NZ_FMYM01000003.1"/>
</dbReference>
<keyword evidence="14 19" id="KW-0464">Manganese</keyword>
<feature type="binding site" evidence="19">
    <location>
        <position position="31"/>
    </location>
    <ligand>
        <name>D-ribulose 5-phosphate</name>
        <dbReference type="ChEBI" id="CHEBI:58121"/>
    </ligand>
</feature>
<dbReference type="InterPro" id="IPR000926">
    <property type="entry name" value="RibA"/>
</dbReference>
<evidence type="ECO:0000256" key="18">
    <source>
        <dbReference type="ARBA" id="ARBA00049295"/>
    </source>
</evidence>
<evidence type="ECO:0000256" key="17">
    <source>
        <dbReference type="ARBA" id="ARBA00043932"/>
    </source>
</evidence>
<dbReference type="UniPathway" id="UPA00275">
    <property type="reaction ID" value="UER00399"/>
</dbReference>
<comment type="similarity">
    <text evidence="19">In the C-terminal section; belongs to the GTP cyclohydrolase II family.</text>
</comment>
<feature type="binding site" evidence="19">
    <location>
        <position position="268"/>
    </location>
    <ligand>
        <name>Zn(2+)</name>
        <dbReference type="ChEBI" id="CHEBI:29105"/>
        <note>catalytic</note>
    </ligand>
</feature>
<feature type="region of interest" description="DHBP synthase" evidence="19">
    <location>
        <begin position="1"/>
        <end position="199"/>
    </location>
</feature>
<dbReference type="InterPro" id="IPR017945">
    <property type="entry name" value="DHBP_synth_RibB-like_a/b_dom"/>
</dbReference>
<dbReference type="SUPFAM" id="SSF55821">
    <property type="entry name" value="YrdC/RibB"/>
    <property type="match status" value="1"/>
</dbReference>
<evidence type="ECO:0000256" key="3">
    <source>
        <dbReference type="ARBA" id="ARBA00002284"/>
    </source>
</evidence>
<dbReference type="CDD" id="cd00641">
    <property type="entry name" value="GTP_cyclohydro2"/>
    <property type="match status" value="1"/>
</dbReference>
<keyword evidence="11 19" id="KW-0862">Zinc</keyword>
<dbReference type="GO" id="GO:0005829">
    <property type="term" value="C:cytosol"/>
    <property type="evidence" value="ECO:0007669"/>
    <property type="project" value="TreeGrafter"/>
</dbReference>
<comment type="cofactor">
    <cofactor evidence="19">
        <name>Zn(2+)</name>
        <dbReference type="ChEBI" id="CHEBI:29105"/>
    </cofactor>
    <text evidence="19">Binds 1 zinc ion per subunit.</text>
</comment>
<feature type="active site" description="Proton acceptor; for GTP cyclohydrolase activity" evidence="19">
    <location>
        <position position="327"/>
    </location>
</feature>
<feature type="domain" description="GTP cyclohydrolase II" evidence="20">
    <location>
        <begin position="206"/>
        <end position="371"/>
    </location>
</feature>
<keyword evidence="15 19" id="KW-0456">Lyase</keyword>
<evidence type="ECO:0000256" key="16">
    <source>
        <dbReference type="ARBA" id="ARBA00023268"/>
    </source>
</evidence>
<feature type="binding site" evidence="19">
    <location>
        <begin position="26"/>
        <end position="27"/>
    </location>
    <ligand>
        <name>D-ribulose 5-phosphate</name>
        <dbReference type="ChEBI" id="CHEBI:58121"/>
    </ligand>
</feature>
<evidence type="ECO:0000256" key="14">
    <source>
        <dbReference type="ARBA" id="ARBA00023211"/>
    </source>
</evidence>
<protein>
    <recommendedName>
        <fullName evidence="19">Riboflavin biosynthesis protein RibBA</fullName>
    </recommendedName>
    <domain>
        <recommendedName>
            <fullName evidence="19">3,4-dihydroxy-2-butanone 4-phosphate synthase</fullName>
            <shortName evidence="19">DHBP synthase</shortName>
            <ecNumber evidence="19">4.1.99.12</ecNumber>
        </recommendedName>
    </domain>
    <domain>
        <recommendedName>
            <fullName evidence="19">GTP cyclohydrolase-2</fullName>
            <ecNumber evidence="19">3.5.4.25</ecNumber>
        </recommendedName>
        <alternativeName>
            <fullName evidence="19">GTP cyclohydrolase II</fullName>
        </alternativeName>
    </domain>
</protein>
<dbReference type="FunFam" id="3.90.870.10:FF:000001">
    <property type="entry name" value="Riboflavin biosynthesis protein RibBA"/>
    <property type="match status" value="1"/>
</dbReference>
<dbReference type="InterPro" id="IPR032677">
    <property type="entry name" value="GTP_cyclohydro_II"/>
</dbReference>
<feature type="binding site" evidence="19">
    <location>
        <begin position="293"/>
        <end position="295"/>
    </location>
    <ligand>
        <name>GTP</name>
        <dbReference type="ChEBI" id="CHEBI:37565"/>
    </ligand>
</feature>
<keyword evidence="7 19" id="KW-0686">Riboflavin biosynthesis</keyword>
<evidence type="ECO:0000256" key="6">
    <source>
        <dbReference type="ARBA" id="ARBA00005520"/>
    </source>
</evidence>
<reference evidence="22" key="1">
    <citation type="submission" date="2016-09" db="EMBL/GenBank/DDBJ databases">
        <authorList>
            <person name="Varghese N."/>
            <person name="Submissions S."/>
        </authorList>
    </citation>
    <scope>NUCLEOTIDE SEQUENCE [LARGE SCALE GENOMIC DNA]</scope>
    <source>
        <strain evidence="22">25nlg</strain>
    </source>
</reference>
<evidence type="ECO:0000313" key="21">
    <source>
        <dbReference type="EMBL" id="SDB90596.1"/>
    </source>
</evidence>
<comment type="function">
    <text evidence="3 19">Catalyzes the conversion of D-ribulose 5-phosphate to formate and 3,4-dihydroxy-2-butanone 4-phosphate.</text>
</comment>
<evidence type="ECO:0000256" key="13">
    <source>
        <dbReference type="ARBA" id="ARBA00023134"/>
    </source>
</evidence>
<dbReference type="EMBL" id="FMYM01000003">
    <property type="protein sequence ID" value="SDB90596.1"/>
    <property type="molecule type" value="Genomic_DNA"/>
</dbReference>
<feature type="binding site" evidence="19">
    <location>
        <position position="315"/>
    </location>
    <ligand>
        <name>GTP</name>
        <dbReference type="ChEBI" id="CHEBI:37565"/>
    </ligand>
</feature>
<dbReference type="EC" id="4.1.99.12" evidence="19"/>
<comment type="function">
    <text evidence="17 19">Catalyzes the conversion of GTP to 2,5-diamino-6-ribosylamino-4(3H)-pyrimidinone 5'-phosphate (DARP), formate and pyrophosphate.</text>
</comment>
<feature type="binding site" evidence="19">
    <location>
        <begin position="138"/>
        <end position="142"/>
    </location>
    <ligand>
        <name>D-ribulose 5-phosphate</name>
        <dbReference type="ChEBI" id="CHEBI:58121"/>
    </ligand>
</feature>
<dbReference type="AlphaFoldDB" id="A0A1G6HAX8"/>
<dbReference type="PANTHER" id="PTHR21327">
    <property type="entry name" value="GTP CYCLOHYDROLASE II-RELATED"/>
    <property type="match status" value="1"/>
</dbReference>
<dbReference type="STRING" id="1464122.SAMN05421737_10366"/>
<feature type="binding site" evidence="19">
    <location>
        <position position="255"/>
    </location>
    <ligand>
        <name>Zn(2+)</name>
        <dbReference type="ChEBI" id="CHEBI:29105"/>
        <note>catalytic</note>
    </ligand>
</feature>
<gene>
    <name evidence="19" type="primary">ribBA</name>
    <name evidence="21" type="ORF">SAMN05421737_10366</name>
</gene>
<comment type="pathway">
    <text evidence="5 19">Cofactor biosynthesis; riboflavin biosynthesis; 2-hydroxy-3-oxobutyl phosphate from D-ribulose 5-phosphate: step 1/1.</text>
</comment>
<dbReference type="GO" id="GO:0030145">
    <property type="term" value="F:manganese ion binding"/>
    <property type="evidence" value="ECO:0007669"/>
    <property type="project" value="UniProtKB-UniRule"/>
</dbReference>
<comment type="catalytic activity">
    <reaction evidence="1 19">
        <text>D-ribulose 5-phosphate = (2S)-2-hydroxy-3-oxobutyl phosphate + formate + H(+)</text>
        <dbReference type="Rhea" id="RHEA:18457"/>
        <dbReference type="ChEBI" id="CHEBI:15378"/>
        <dbReference type="ChEBI" id="CHEBI:15740"/>
        <dbReference type="ChEBI" id="CHEBI:58121"/>
        <dbReference type="ChEBI" id="CHEBI:58830"/>
        <dbReference type="EC" id="4.1.99.12"/>
    </reaction>
</comment>
<feature type="binding site" evidence="19">
    <location>
        <position position="266"/>
    </location>
    <ligand>
        <name>Zn(2+)</name>
        <dbReference type="ChEBI" id="CHEBI:29105"/>
        <note>catalytic</note>
    </ligand>
</feature>
<comment type="catalytic activity">
    <reaction evidence="18 19">
        <text>GTP + 4 H2O = 2,5-diamino-6-hydroxy-4-(5-phosphoribosylamino)-pyrimidine + formate + 2 phosphate + 3 H(+)</text>
        <dbReference type="Rhea" id="RHEA:23704"/>
        <dbReference type="ChEBI" id="CHEBI:15377"/>
        <dbReference type="ChEBI" id="CHEBI:15378"/>
        <dbReference type="ChEBI" id="CHEBI:15740"/>
        <dbReference type="ChEBI" id="CHEBI:37565"/>
        <dbReference type="ChEBI" id="CHEBI:43474"/>
        <dbReference type="ChEBI" id="CHEBI:58614"/>
        <dbReference type="EC" id="3.5.4.25"/>
    </reaction>
</comment>
<dbReference type="HAMAP" id="MF_01283">
    <property type="entry name" value="RibBA"/>
    <property type="match status" value="1"/>
</dbReference>
<evidence type="ECO:0000256" key="10">
    <source>
        <dbReference type="ARBA" id="ARBA00022801"/>
    </source>
</evidence>
<dbReference type="SUPFAM" id="SSF142695">
    <property type="entry name" value="RibA-like"/>
    <property type="match status" value="1"/>
</dbReference>
<evidence type="ECO:0000256" key="2">
    <source>
        <dbReference type="ARBA" id="ARBA00001936"/>
    </source>
</evidence>
<evidence type="ECO:0000256" key="19">
    <source>
        <dbReference type="HAMAP-Rule" id="MF_01283"/>
    </source>
</evidence>
<keyword evidence="13 19" id="KW-0342">GTP-binding</keyword>
<dbReference type="InterPro" id="IPR016299">
    <property type="entry name" value="Riboflavin_synth_RibBA"/>
</dbReference>
<keyword evidence="10 19" id="KW-0378">Hydrolase</keyword>
<dbReference type="InterPro" id="IPR000422">
    <property type="entry name" value="DHBP_synthase_RibB"/>
</dbReference>
<feature type="binding site" evidence="19">
    <location>
        <position position="27"/>
    </location>
    <ligand>
        <name>Mg(2+)</name>
        <dbReference type="ChEBI" id="CHEBI:18420"/>
        <label>2</label>
    </ligand>
</feature>
<comment type="cofactor">
    <cofactor evidence="19">
        <name>Mg(2+)</name>
        <dbReference type="ChEBI" id="CHEBI:18420"/>
    </cofactor>
    <cofactor evidence="19">
        <name>Mn(2+)</name>
        <dbReference type="ChEBI" id="CHEBI:29035"/>
    </cofactor>
    <text evidence="19">Binds 2 divalent metal cations per subunit. Magnesium or manganese.</text>
</comment>
<dbReference type="FunFam" id="3.40.50.10990:FF:000001">
    <property type="entry name" value="Riboflavin biosynthesis protein RibBA"/>
    <property type="match status" value="1"/>
</dbReference>
<evidence type="ECO:0000256" key="11">
    <source>
        <dbReference type="ARBA" id="ARBA00022833"/>
    </source>
</evidence>
<feature type="binding site" evidence="19">
    <location>
        <position position="271"/>
    </location>
    <ligand>
        <name>GTP</name>
        <dbReference type="ChEBI" id="CHEBI:37565"/>
    </ligand>
</feature>
<evidence type="ECO:0000256" key="4">
    <source>
        <dbReference type="ARBA" id="ARBA00004853"/>
    </source>
</evidence>
<dbReference type="GO" id="GO:0008686">
    <property type="term" value="F:3,4-dihydroxy-2-butanone-4-phosphate synthase activity"/>
    <property type="evidence" value="ECO:0007669"/>
    <property type="project" value="UniProtKB-UniRule"/>
</dbReference>
<evidence type="ECO:0000256" key="7">
    <source>
        <dbReference type="ARBA" id="ARBA00022619"/>
    </source>
</evidence>
<dbReference type="HAMAP" id="MF_00180">
    <property type="entry name" value="RibB"/>
    <property type="match status" value="1"/>
</dbReference>
<feature type="binding site" evidence="19">
    <location>
        <position position="27"/>
    </location>
    <ligand>
        <name>Mg(2+)</name>
        <dbReference type="ChEBI" id="CHEBI:18420"/>
        <label>1</label>
    </ligand>
</feature>
<feature type="binding site" evidence="19">
    <location>
        <position position="350"/>
    </location>
    <ligand>
        <name>GTP</name>
        <dbReference type="ChEBI" id="CHEBI:37565"/>
    </ligand>
</feature>
<dbReference type="GO" id="GO:0005525">
    <property type="term" value="F:GTP binding"/>
    <property type="evidence" value="ECO:0007669"/>
    <property type="project" value="UniProtKB-KW"/>
</dbReference>
<feature type="binding site" evidence="19">
    <location>
        <position position="162"/>
    </location>
    <ligand>
        <name>D-ribulose 5-phosphate</name>
        <dbReference type="ChEBI" id="CHEBI:58121"/>
    </ligand>
</feature>
<dbReference type="NCBIfam" id="TIGR00506">
    <property type="entry name" value="ribB"/>
    <property type="match status" value="1"/>
</dbReference>
<dbReference type="GO" id="GO:0003935">
    <property type="term" value="F:GTP cyclohydrolase II activity"/>
    <property type="evidence" value="ECO:0007669"/>
    <property type="project" value="UniProtKB-UniRule"/>
</dbReference>
<comment type="cofactor">
    <cofactor evidence="2">
        <name>Mn(2+)</name>
        <dbReference type="ChEBI" id="CHEBI:29035"/>
    </cofactor>
</comment>
<dbReference type="PIRSF" id="PIRSF001259">
    <property type="entry name" value="RibA"/>
    <property type="match status" value="1"/>
</dbReference>
<dbReference type="Pfam" id="PF00926">
    <property type="entry name" value="DHBP_synthase"/>
    <property type="match status" value="1"/>
</dbReference>
<dbReference type="HAMAP" id="MF_00179">
    <property type="entry name" value="RibA"/>
    <property type="match status" value="1"/>
</dbReference>
<dbReference type="InterPro" id="IPR036144">
    <property type="entry name" value="RibA-like_sf"/>
</dbReference>
<dbReference type="NCBIfam" id="TIGR00505">
    <property type="entry name" value="ribA"/>
    <property type="match status" value="1"/>
</dbReference>
<feature type="active site" description="Nucleophile; for GTP cyclohydrolase activity" evidence="19">
    <location>
        <position position="329"/>
    </location>
</feature>
<keyword evidence="12 19" id="KW-0460">Magnesium</keyword>
<evidence type="ECO:0000256" key="1">
    <source>
        <dbReference type="ARBA" id="ARBA00000141"/>
    </source>
</evidence>
<dbReference type="PANTHER" id="PTHR21327:SF18">
    <property type="entry name" value="3,4-DIHYDROXY-2-BUTANONE 4-PHOSPHATE SYNTHASE"/>
    <property type="match status" value="1"/>
</dbReference>
<sequence length="397" mass="43521">MFDTIEKALTVLKAGGMIIVCDDEDRENEGDLLALAEYTTAETINFMATHARGLICVPLTEERAAALDLGPMVTNNTDPHGTAFTVSVDHASSTTGISAHERAVTVRALVDTHVLGDDFKRPGHIFPLVAKAGGVLRRAGHTEAAVDLAKLVGAKPAGVICEVMNEDGTMARVPELRKLADKHDLPMITIKDLIHYRRQKETFIQREVDISLPTEFGDFRAIGYTNELDGKESVALVKGDIGTGEPVLVRVHSECLTGDVFGSKRCDCGPQLHAALAQIDAAGRGVLLYMRQEGRGIGLMNKLKAYKLQEEGYDTVEANERLGFPPDLRDYGIGAQILRDLGVKKMRLLTNNPRKIAGLEGYELEVVERVPLQFAPVKENEHYLKTKTEKLGHMLQF</sequence>
<keyword evidence="16 19" id="KW-0511">Multifunctional enzyme</keyword>
<comment type="pathway">
    <text evidence="4 19">Cofactor biosynthesis; riboflavin biosynthesis; 5-amino-6-(D-ribitylamino)uracil from GTP: step 1/4.</text>
</comment>
<evidence type="ECO:0000259" key="20">
    <source>
        <dbReference type="Pfam" id="PF00925"/>
    </source>
</evidence>
<dbReference type="NCBIfam" id="NF001591">
    <property type="entry name" value="PRK00393.1"/>
    <property type="match status" value="1"/>
</dbReference>
<comment type="similarity">
    <text evidence="6 19">In the N-terminal section; belongs to the DHBP synthase family.</text>
</comment>
<keyword evidence="8 19" id="KW-0479">Metal-binding</keyword>
<keyword evidence="22" id="KW-1185">Reference proteome</keyword>
<dbReference type="Gene3D" id="3.40.50.10990">
    <property type="entry name" value="GTP cyclohydrolase II"/>
    <property type="match status" value="1"/>
</dbReference>
<evidence type="ECO:0000256" key="9">
    <source>
        <dbReference type="ARBA" id="ARBA00022741"/>
    </source>
</evidence>
<feature type="binding site" evidence="19">
    <location>
        <begin position="250"/>
        <end position="254"/>
    </location>
    <ligand>
        <name>GTP</name>
        <dbReference type="ChEBI" id="CHEBI:37565"/>
    </ligand>
</feature>
<dbReference type="EC" id="3.5.4.25" evidence="19"/>
<dbReference type="NCBIfam" id="NF006803">
    <property type="entry name" value="PRK09311.1"/>
    <property type="match status" value="1"/>
</dbReference>
<proteinExistence type="inferred from homology"/>
<organism evidence="21 22">
    <name type="scientific">Shouchella lonarensis</name>
    <dbReference type="NCBI Taxonomy" id="1464122"/>
    <lineage>
        <taxon>Bacteria</taxon>
        <taxon>Bacillati</taxon>
        <taxon>Bacillota</taxon>
        <taxon>Bacilli</taxon>
        <taxon>Bacillales</taxon>
        <taxon>Bacillaceae</taxon>
        <taxon>Shouchella</taxon>
    </lineage>
</organism>
<evidence type="ECO:0000256" key="5">
    <source>
        <dbReference type="ARBA" id="ARBA00004904"/>
    </source>
</evidence>
<evidence type="ECO:0000256" key="12">
    <source>
        <dbReference type="ARBA" id="ARBA00022842"/>
    </source>
</evidence>